<protein>
    <submittedName>
        <fullName evidence="1">Uncharacterized protein</fullName>
    </submittedName>
</protein>
<evidence type="ECO:0000313" key="2">
    <source>
        <dbReference type="Proteomes" id="UP000824533"/>
    </source>
</evidence>
<sequence length="180" mass="21866">MYVCMYLIYNKDLKRYYRIRTLYENNVEYEIGYVSQEIIHRYSHVLELFHQVQKLYDERPTTMFAPIKYVFNMYATVLEECKHIIHLCHMMNVVEKKYIAKTPDSIFKDPWPLLYGWSIEDCFVNFFNNITFLCVFKCFNFGLVPLISRFLSRQYVGRRAANHAKFESRPRRHGGRRKEV</sequence>
<dbReference type="Proteomes" id="UP000824533">
    <property type="component" value="Linkage Group LG01"/>
</dbReference>
<accession>A0ACC1DK83</accession>
<proteinExistence type="predicted"/>
<name>A0ACC1DK83_9NEOP</name>
<organism evidence="1 2">
    <name type="scientific">Dendrolimus kikuchii</name>
    <dbReference type="NCBI Taxonomy" id="765133"/>
    <lineage>
        <taxon>Eukaryota</taxon>
        <taxon>Metazoa</taxon>
        <taxon>Ecdysozoa</taxon>
        <taxon>Arthropoda</taxon>
        <taxon>Hexapoda</taxon>
        <taxon>Insecta</taxon>
        <taxon>Pterygota</taxon>
        <taxon>Neoptera</taxon>
        <taxon>Endopterygota</taxon>
        <taxon>Lepidoptera</taxon>
        <taxon>Glossata</taxon>
        <taxon>Ditrysia</taxon>
        <taxon>Bombycoidea</taxon>
        <taxon>Lasiocampidae</taxon>
        <taxon>Dendrolimus</taxon>
    </lineage>
</organism>
<comment type="caution">
    <text evidence="1">The sequence shown here is derived from an EMBL/GenBank/DDBJ whole genome shotgun (WGS) entry which is preliminary data.</text>
</comment>
<reference evidence="1 2" key="1">
    <citation type="journal article" date="2021" name="Front. Genet.">
        <title>Chromosome-Level Genome Assembly Reveals Significant Gene Expansion in the Toll and IMD Signaling Pathways of Dendrolimus kikuchii.</title>
        <authorList>
            <person name="Zhou J."/>
            <person name="Wu P."/>
            <person name="Xiong Z."/>
            <person name="Liu N."/>
            <person name="Zhao N."/>
            <person name="Ji M."/>
            <person name="Qiu Y."/>
            <person name="Yang B."/>
        </authorList>
    </citation>
    <scope>NUCLEOTIDE SEQUENCE [LARGE SCALE GENOMIC DNA]</scope>
    <source>
        <strain evidence="1">Ann1</strain>
    </source>
</reference>
<evidence type="ECO:0000313" key="1">
    <source>
        <dbReference type="EMBL" id="KAJ0184307.1"/>
    </source>
</evidence>
<dbReference type="EMBL" id="CM034387">
    <property type="protein sequence ID" value="KAJ0184307.1"/>
    <property type="molecule type" value="Genomic_DNA"/>
</dbReference>
<keyword evidence="2" id="KW-1185">Reference proteome</keyword>
<gene>
    <name evidence="1" type="ORF">K1T71_000730</name>
</gene>